<dbReference type="Gene3D" id="1.10.10.60">
    <property type="entry name" value="Homeodomain-like"/>
    <property type="match status" value="1"/>
</dbReference>
<accession>A0ABD2Y3L0</accession>
<comment type="caution">
    <text evidence="1">The sequence shown here is derived from an EMBL/GenBank/DDBJ whole genome shotgun (WGS) entry which is preliminary data.</text>
</comment>
<feature type="non-terminal residue" evidence="1">
    <location>
        <position position="1"/>
    </location>
</feature>
<keyword evidence="2" id="KW-1185">Reference proteome</keyword>
<dbReference type="PANTHER" id="PTHR44042:SF41">
    <property type="entry name" value="DUPLICATED HOMEODOMAIN-LIKE SUPERFAMILY PROTEIN-RELATED"/>
    <property type="match status" value="1"/>
</dbReference>
<organism evidence="1 2">
    <name type="scientific">Cinchona calisaya</name>
    <dbReference type="NCBI Taxonomy" id="153742"/>
    <lineage>
        <taxon>Eukaryota</taxon>
        <taxon>Viridiplantae</taxon>
        <taxon>Streptophyta</taxon>
        <taxon>Embryophyta</taxon>
        <taxon>Tracheophyta</taxon>
        <taxon>Spermatophyta</taxon>
        <taxon>Magnoliopsida</taxon>
        <taxon>eudicotyledons</taxon>
        <taxon>Gunneridae</taxon>
        <taxon>Pentapetalae</taxon>
        <taxon>asterids</taxon>
        <taxon>lamiids</taxon>
        <taxon>Gentianales</taxon>
        <taxon>Rubiaceae</taxon>
        <taxon>Cinchonoideae</taxon>
        <taxon>Cinchoneae</taxon>
        <taxon>Cinchona</taxon>
    </lineage>
</organism>
<reference evidence="1 2" key="1">
    <citation type="submission" date="2024-11" db="EMBL/GenBank/DDBJ databases">
        <title>A near-complete genome assembly of Cinchona calisaya.</title>
        <authorList>
            <person name="Lian D.C."/>
            <person name="Zhao X.W."/>
            <person name="Wei L."/>
        </authorList>
    </citation>
    <scope>NUCLEOTIDE SEQUENCE [LARGE SCALE GENOMIC DNA]</scope>
    <source>
        <tissue evidence="1">Nenye</tissue>
    </source>
</reference>
<proteinExistence type="predicted"/>
<dbReference type="EMBL" id="JBJUIK010000016">
    <property type="protein sequence ID" value="KAL3500253.1"/>
    <property type="molecule type" value="Genomic_DNA"/>
</dbReference>
<name>A0ABD2Y3L0_9GENT</name>
<protein>
    <submittedName>
        <fullName evidence="1">Uncharacterized protein</fullName>
    </submittedName>
</protein>
<evidence type="ECO:0000313" key="2">
    <source>
        <dbReference type="Proteomes" id="UP001630127"/>
    </source>
</evidence>
<dbReference type="Proteomes" id="UP001630127">
    <property type="component" value="Unassembled WGS sequence"/>
</dbReference>
<dbReference type="PANTHER" id="PTHR44042">
    <property type="entry name" value="DUPLICATED HOMEODOMAIN-LIKE SUPERFAMILY PROTEIN-RELATED"/>
    <property type="match status" value="1"/>
</dbReference>
<dbReference type="InterPro" id="IPR009057">
    <property type="entry name" value="Homeodomain-like_sf"/>
</dbReference>
<gene>
    <name evidence="1" type="ORF">ACH5RR_039346</name>
</gene>
<evidence type="ECO:0000313" key="1">
    <source>
        <dbReference type="EMBL" id="KAL3500253.1"/>
    </source>
</evidence>
<sequence>KAFEKALALFDKDTHDSWPKVAEMVPGKIMVDVTRQYKVLEDDVSNIEAILIPTLGFATTSLFTLESGRSGHHFDGYKQSFVAAMGKRSSAIWPSKQERKKRVP</sequence>
<dbReference type="SUPFAM" id="SSF46689">
    <property type="entry name" value="Homeodomain-like"/>
    <property type="match status" value="1"/>
</dbReference>
<dbReference type="AlphaFoldDB" id="A0ABD2Y3L0"/>